<dbReference type="Pfam" id="PF05843">
    <property type="entry name" value="Suf"/>
    <property type="match status" value="1"/>
</dbReference>
<accession>A0A8H7EU33</accession>
<proteinExistence type="predicted"/>
<evidence type="ECO:0000259" key="7">
    <source>
        <dbReference type="Pfam" id="PF05843"/>
    </source>
</evidence>
<comment type="subcellular location">
    <subcellularLocation>
        <location evidence="1">Nucleus</location>
    </subcellularLocation>
</comment>
<dbReference type="GO" id="GO:0005634">
    <property type="term" value="C:nucleus"/>
    <property type="evidence" value="ECO:0007669"/>
    <property type="project" value="UniProtKB-SubCell"/>
</dbReference>
<dbReference type="Proteomes" id="UP000605846">
    <property type="component" value="Unassembled WGS sequence"/>
</dbReference>
<dbReference type="InterPro" id="IPR011990">
    <property type="entry name" value="TPR-like_helical_dom_sf"/>
</dbReference>
<evidence type="ECO:0000313" key="8">
    <source>
        <dbReference type="EMBL" id="KAF7732093.1"/>
    </source>
</evidence>
<protein>
    <submittedName>
        <fullName evidence="8">Splicing factor</fullName>
    </submittedName>
</protein>
<dbReference type="InterPro" id="IPR008847">
    <property type="entry name" value="Suf"/>
</dbReference>
<feature type="domain" description="Suppressor of forked" evidence="7">
    <location>
        <begin position="74"/>
        <end position="389"/>
    </location>
</feature>
<dbReference type="Gene3D" id="1.25.40.10">
    <property type="entry name" value="Tetratricopeptide repeat domain"/>
    <property type="match status" value="2"/>
</dbReference>
<keyword evidence="4" id="KW-0508">mRNA splicing</keyword>
<dbReference type="GO" id="GO:0008380">
    <property type="term" value="P:RNA splicing"/>
    <property type="evidence" value="ECO:0007669"/>
    <property type="project" value="UniProtKB-KW"/>
</dbReference>
<sequence length="704" mass="81836">MEETAIAPSHETIEQKEVPTEHVEDERVETTAESEENAAAQATLDALDELPDIMDQANHSELDYLPEQLEIAREQMHEVYPLPENMWIAWINDALKEADTEEGEQKLRLLYDKADSDYLSVNVWKSYTDFILKKFHAQFGDDDEGMKDEAESESLVESTREDLLKAVRATTYHIAESHQIWNAYIGFENEVLEDVRFTDIPLFSPEQLAHVKRCYLDRLAHLHLACEDTFSGYSQFISKWDNSNYETNMVESNKIYAETKVAADERDLYEQKLASATRNTDKESGYSLDVFYEYIEYEKTASNKSSLNNVRNLYERAILLYCTDVSLWDDYILFLLECARIPAFLESITLRAVRNCPWSGVLWAHLARRLESGQRDREQILDIFDRALSNKTLLSSLEDLVTVLTAKCDFERRRIDWEEPDENDVMDLRVAFEEAMVYISEAFPETGDPFYRIEKYYAFIEASINPGKKLDNEEKARELWEGIVKKHGQDTEAWLQYIDFERYLGNTHRCVSLFKRALPKKLDYPERFMNAWITMEHEIGSIESTEEAFIRVAKKTKSLMRQWQVDAIDQELSNEQKRNKEIQQKVKKAAHRKNQRLAKKERPSEEVSKPQKRKISEDQVEETFKKPRLQEDKKDTDNQGFRVPAPKKPAGPANRKRSTRLAIPKLQKKPAETDSSSGGETDQAPASNEPKSNEDFRAMLLGRK</sequence>
<feature type="compositionally biased region" description="Basic residues" evidence="6">
    <location>
        <begin position="585"/>
        <end position="597"/>
    </location>
</feature>
<evidence type="ECO:0000256" key="5">
    <source>
        <dbReference type="ARBA" id="ARBA00023242"/>
    </source>
</evidence>
<feature type="compositionally biased region" description="Basic and acidic residues" evidence="6">
    <location>
        <begin position="11"/>
        <end position="30"/>
    </location>
</feature>
<feature type="region of interest" description="Disordered" evidence="6">
    <location>
        <begin position="1"/>
        <end position="35"/>
    </location>
</feature>
<evidence type="ECO:0000256" key="3">
    <source>
        <dbReference type="ARBA" id="ARBA00022737"/>
    </source>
</evidence>
<gene>
    <name evidence="8" type="primary">PRP24</name>
    <name evidence="8" type="ORF">EC973_006348</name>
</gene>
<keyword evidence="9" id="KW-1185">Reference proteome</keyword>
<comment type="caution">
    <text evidence="8">The sequence shown here is derived from an EMBL/GenBank/DDBJ whole genome shotgun (WGS) entry which is preliminary data.</text>
</comment>
<keyword evidence="3" id="KW-0677">Repeat</keyword>
<keyword evidence="5" id="KW-0539">Nucleus</keyword>
<feature type="region of interest" description="Disordered" evidence="6">
    <location>
        <begin position="576"/>
        <end position="704"/>
    </location>
</feature>
<dbReference type="SUPFAM" id="SSF48452">
    <property type="entry name" value="TPR-like"/>
    <property type="match status" value="1"/>
</dbReference>
<evidence type="ECO:0000256" key="6">
    <source>
        <dbReference type="SAM" id="MobiDB-lite"/>
    </source>
</evidence>
<dbReference type="SMART" id="SM00386">
    <property type="entry name" value="HAT"/>
    <property type="match status" value="5"/>
</dbReference>
<organism evidence="8 9">
    <name type="scientific">Apophysomyces ossiformis</name>
    <dbReference type="NCBI Taxonomy" id="679940"/>
    <lineage>
        <taxon>Eukaryota</taxon>
        <taxon>Fungi</taxon>
        <taxon>Fungi incertae sedis</taxon>
        <taxon>Mucoromycota</taxon>
        <taxon>Mucoromycotina</taxon>
        <taxon>Mucoromycetes</taxon>
        <taxon>Mucorales</taxon>
        <taxon>Mucorineae</taxon>
        <taxon>Mucoraceae</taxon>
        <taxon>Apophysomyces</taxon>
    </lineage>
</organism>
<dbReference type="AlphaFoldDB" id="A0A8H7EU33"/>
<dbReference type="EMBL" id="JABAYA010000004">
    <property type="protein sequence ID" value="KAF7732093.1"/>
    <property type="molecule type" value="Genomic_DNA"/>
</dbReference>
<evidence type="ECO:0000256" key="2">
    <source>
        <dbReference type="ARBA" id="ARBA00022664"/>
    </source>
</evidence>
<dbReference type="OrthoDB" id="360390at2759"/>
<feature type="compositionally biased region" description="Basic and acidic residues" evidence="6">
    <location>
        <begin position="598"/>
        <end position="637"/>
    </location>
</feature>
<evidence type="ECO:0000256" key="1">
    <source>
        <dbReference type="ARBA" id="ARBA00004123"/>
    </source>
</evidence>
<evidence type="ECO:0000313" key="9">
    <source>
        <dbReference type="Proteomes" id="UP000605846"/>
    </source>
</evidence>
<feature type="compositionally biased region" description="Polar residues" evidence="6">
    <location>
        <begin position="673"/>
        <end position="690"/>
    </location>
</feature>
<keyword evidence="2" id="KW-0507">mRNA processing</keyword>
<evidence type="ECO:0000256" key="4">
    <source>
        <dbReference type="ARBA" id="ARBA00023187"/>
    </source>
</evidence>
<name>A0A8H7EU33_9FUNG</name>
<dbReference type="GO" id="GO:0006397">
    <property type="term" value="P:mRNA processing"/>
    <property type="evidence" value="ECO:0007669"/>
    <property type="project" value="UniProtKB-KW"/>
</dbReference>
<dbReference type="PANTHER" id="PTHR17204:SF25">
    <property type="entry name" value="RRM DOMAIN-CONTAINING PROTEIN"/>
    <property type="match status" value="1"/>
</dbReference>
<reference evidence="8" key="1">
    <citation type="submission" date="2020-01" db="EMBL/GenBank/DDBJ databases">
        <title>Genome Sequencing of Three Apophysomyces-Like Fungal Strains Confirms a Novel Fungal Genus in the Mucoromycota with divergent Burkholderia-like Endosymbiotic Bacteria.</title>
        <authorList>
            <person name="Stajich J.E."/>
            <person name="Macias A.M."/>
            <person name="Carter-House D."/>
            <person name="Lovett B."/>
            <person name="Kasson L.R."/>
            <person name="Berry K."/>
            <person name="Grigoriev I."/>
            <person name="Chang Y."/>
            <person name="Spatafora J."/>
            <person name="Kasson M.T."/>
        </authorList>
    </citation>
    <scope>NUCLEOTIDE SEQUENCE</scope>
    <source>
        <strain evidence="8">NRRL A-21654</strain>
    </source>
</reference>
<dbReference type="PANTHER" id="PTHR17204">
    <property type="entry name" value="PRE-MRNA PROCESSING PROTEIN PRP39-RELATED"/>
    <property type="match status" value="1"/>
</dbReference>
<dbReference type="InterPro" id="IPR003107">
    <property type="entry name" value="HAT"/>
</dbReference>